<protein>
    <submittedName>
        <fullName evidence="1">Uncharacterized protein</fullName>
    </submittedName>
</protein>
<accession>A0A382AMV4</accession>
<gene>
    <name evidence="1" type="ORF">METZ01_LOCUS155734</name>
</gene>
<name>A0A382AMV4_9ZZZZ</name>
<dbReference type="EMBL" id="UINC01026083">
    <property type="protein sequence ID" value="SVB02880.1"/>
    <property type="molecule type" value="Genomic_DNA"/>
</dbReference>
<sequence length="257" mass="29603">MQSLVGRQPDKTADLIYKLSESIQKEGDESVPSTEETFRAWWNRYIQWPTYRNHPEDCVLGLNHWFAKTAVSLARNVVLENSIALPGSWNDHPEMGDNHEMEFVDETEESYKSMNLIRDFLEAKGWQLALPLEKITLEVTRGPAELRRDFLSRSVSVLDEELQQLLGQVEMTIGGVAPEVENLEELSNAEEFLVRRMFGEKVNAMAMDVGVEGKFKQQVDETTRGAALRFGFLRKRNIMDYMKERVDKFLERNPGNS</sequence>
<evidence type="ECO:0000313" key="1">
    <source>
        <dbReference type="EMBL" id="SVB02880.1"/>
    </source>
</evidence>
<proteinExistence type="predicted"/>
<reference evidence="1" key="1">
    <citation type="submission" date="2018-05" db="EMBL/GenBank/DDBJ databases">
        <authorList>
            <person name="Lanie J.A."/>
            <person name="Ng W.-L."/>
            <person name="Kazmierczak K.M."/>
            <person name="Andrzejewski T.M."/>
            <person name="Davidsen T.M."/>
            <person name="Wayne K.J."/>
            <person name="Tettelin H."/>
            <person name="Glass J.I."/>
            <person name="Rusch D."/>
            <person name="Podicherti R."/>
            <person name="Tsui H.-C.T."/>
            <person name="Winkler M.E."/>
        </authorList>
    </citation>
    <scope>NUCLEOTIDE SEQUENCE</scope>
</reference>
<dbReference type="AlphaFoldDB" id="A0A382AMV4"/>
<organism evidence="1">
    <name type="scientific">marine metagenome</name>
    <dbReference type="NCBI Taxonomy" id="408172"/>
    <lineage>
        <taxon>unclassified sequences</taxon>
        <taxon>metagenomes</taxon>
        <taxon>ecological metagenomes</taxon>
    </lineage>
</organism>